<gene>
    <name evidence="3" type="primary">LOC109133514</name>
</gene>
<dbReference type="GeneID" id="109133514"/>
<evidence type="ECO:0000313" key="3">
    <source>
        <dbReference type="RefSeq" id="XP_019102534.1"/>
    </source>
</evidence>
<evidence type="ECO:0000313" key="2">
    <source>
        <dbReference type="Proteomes" id="UP000694864"/>
    </source>
</evidence>
<dbReference type="RefSeq" id="XP_019102534.1">
    <property type="nucleotide sequence ID" value="XM_019246989.1"/>
</dbReference>
<dbReference type="Pfam" id="PF13966">
    <property type="entry name" value="zf-RVT"/>
    <property type="match status" value="1"/>
</dbReference>
<dbReference type="PANTHER" id="PTHR33116">
    <property type="entry name" value="REVERSE TRANSCRIPTASE ZINC-BINDING DOMAIN-CONTAINING PROTEIN-RELATED-RELATED"/>
    <property type="match status" value="1"/>
</dbReference>
<feature type="domain" description="Reverse transcriptase zinc-binding" evidence="1">
    <location>
        <begin position="109"/>
        <end position="193"/>
    </location>
</feature>
<protein>
    <submittedName>
        <fullName evidence="3">Uncharacterized protein LOC109133514</fullName>
    </submittedName>
</protein>
<organism evidence="2 3">
    <name type="scientific">Camelina sativa</name>
    <name type="common">False flax</name>
    <name type="synonym">Myagrum sativum</name>
    <dbReference type="NCBI Taxonomy" id="90675"/>
    <lineage>
        <taxon>Eukaryota</taxon>
        <taxon>Viridiplantae</taxon>
        <taxon>Streptophyta</taxon>
        <taxon>Embryophyta</taxon>
        <taxon>Tracheophyta</taxon>
        <taxon>Spermatophyta</taxon>
        <taxon>Magnoliopsida</taxon>
        <taxon>eudicotyledons</taxon>
        <taxon>Gunneridae</taxon>
        <taxon>Pentapetalae</taxon>
        <taxon>rosids</taxon>
        <taxon>malvids</taxon>
        <taxon>Brassicales</taxon>
        <taxon>Brassicaceae</taxon>
        <taxon>Camelineae</taxon>
        <taxon>Camelina</taxon>
    </lineage>
</organism>
<dbReference type="PANTHER" id="PTHR33116:SF84">
    <property type="entry name" value="RNA-DIRECTED DNA POLYMERASE"/>
    <property type="match status" value="1"/>
</dbReference>
<reference evidence="3" key="2">
    <citation type="submission" date="2025-08" db="UniProtKB">
        <authorList>
            <consortium name="RefSeq"/>
        </authorList>
    </citation>
    <scope>IDENTIFICATION</scope>
    <source>
        <tissue evidence="3">Leaf</tissue>
    </source>
</reference>
<sequence length="268" mass="30347">MLQLKPTITEFLRCAVGDGRDASFWYDSWTEFGQLITFLGETGPRQLRLANDAHVLDASRDGNWALPAARSENSQALLVALTETPAPNDCNGRDSYFWRNAAGDYRPTFSSKETWEQLRLHSPVVPWADVVWFKQNVPRFSFIIWLALLNRLPTRDRLRGWGMSVPTACVLCSNGTETHDHLFFTCPFSSELWGFFAAKLFPSPPTALLASSAWILTHSQPHTVKATAIVKLLFQTVVYHLWKERNARIFSASQSSAVTLRRSVDRTI</sequence>
<keyword evidence="2" id="KW-1185">Reference proteome</keyword>
<proteinExistence type="predicted"/>
<reference evidence="2" key="1">
    <citation type="journal article" date="2014" name="Nat. Commun.">
        <title>The emerging biofuel crop Camelina sativa retains a highly undifferentiated hexaploid genome structure.</title>
        <authorList>
            <person name="Kagale S."/>
            <person name="Koh C."/>
            <person name="Nixon J."/>
            <person name="Bollina V."/>
            <person name="Clarke W.E."/>
            <person name="Tuteja R."/>
            <person name="Spillane C."/>
            <person name="Robinson S.J."/>
            <person name="Links M.G."/>
            <person name="Clarke C."/>
            <person name="Higgins E.E."/>
            <person name="Huebert T."/>
            <person name="Sharpe A.G."/>
            <person name="Parkin I.A."/>
        </authorList>
    </citation>
    <scope>NUCLEOTIDE SEQUENCE [LARGE SCALE GENOMIC DNA]</scope>
    <source>
        <strain evidence="2">cv. DH55</strain>
    </source>
</reference>
<evidence type="ECO:0000259" key="1">
    <source>
        <dbReference type="Pfam" id="PF13966"/>
    </source>
</evidence>
<accession>A0ABM1RU46</accession>
<dbReference type="InterPro" id="IPR026960">
    <property type="entry name" value="RVT-Znf"/>
</dbReference>
<name>A0ABM1RU46_CAMSA</name>
<dbReference type="Proteomes" id="UP000694864">
    <property type="component" value="Chromosome 6"/>
</dbReference>